<dbReference type="EMBL" id="CAJGYO010000007">
    <property type="protein sequence ID" value="CAD6245950.1"/>
    <property type="molecule type" value="Genomic_DNA"/>
</dbReference>
<sequence length="1057" mass="116595">MATPAGAGGAGEVSVRISGAAADADADAAAGGELQQREQTLNSFVRVVAFGEWAGNAFGALAFLWATGVLLGGFCSDLEPLDFWSAMVIIFIEAFRIFSRDYKSDNLSLFGTTKALRWINVSFARMLGRPQEGNEVVLFMGMLIDLVTWVPVVAPMCMGTLQAALLILMSKMKLRGASQLTRQSRRRRRLLLWAVVVGFLIAYALCFIGPTRRLMDQFQIAPFIKGKADHHRYSFYDTTAFSLASASAEILTMVVAVLLLISRPQIVANLTNTPWGRCLLSLAKVISALILAFGSFLVIWPPALTIRGHVVDPNSFIISFTTAVLSLGSLQSPPQNTDTPSSLSVGCWIDVILHILFLCYLTVEVPILDLSDLLGARLFAYLAAGLSFILLVAVLLIENFLIPAAVIQVLLSSLRIQSLHSDYPNEDSPSPNMMPAIEVFYVLAICQGSFYITASILGLFSFFPRRMLVRQLKLRGQQGAKAIDLYYESAYMTCMEIGLFSTRKTVSVARFAKESLSSKTSDRIQLAGVLILGNLLHENKETKSSQQLRTKIIRSNKTLSALICMLGWEDVRHRDTRLTAARVIANIADRLTVTEIPGMLKMVSSLLDAGNDLPADQEASAQTASCSGGNAGSQHTDGQLGGHNKQGGCYWVRRYWQRMKDKCSILEELPLTHQDSLPILGMAILEKLAHDPDNCAEIARATYLISKIIGLISYTTDGESSNDEQQRAVICASLNFVRRLASTGENIGVELRQQLYNNFFLLNNLESVLEDSRSSPEIMKLVIDILTKLALDEDARKEIGSCKVTISKLMHAFIGKDGANNTYDDQSLRMAAGEALANLTIESPANCLVILEETRYELIKDLKNMLCEDEYRYVATSLLQNICAHAKDKLRHQDAGNHLSSAFPMVMENIMFEEGKHLEVLIGLVSQICDMIPEPSIHDQLQLQTNQSELVQKLVGALNSNRKPNPEYPRMRRVIVEMVISIVKLCPRYATILREGRMMEALTKIEMTPSKVEKYRVFYGNIGIVLESGPSLTALVATAKRLIHSATPPLNLATMPD</sequence>
<dbReference type="Gene3D" id="1.25.10.10">
    <property type="entry name" value="Leucine-rich Repeat Variant"/>
    <property type="match status" value="2"/>
</dbReference>
<evidence type="ECO:0000256" key="2">
    <source>
        <dbReference type="SAM" id="Phobius"/>
    </source>
</evidence>
<proteinExistence type="predicted"/>
<feature type="transmembrane region" description="Helical" evidence="2">
    <location>
        <begin position="342"/>
        <end position="363"/>
    </location>
</feature>
<comment type="caution">
    <text evidence="3">The sequence shown here is derived from an EMBL/GenBank/DDBJ whole genome shotgun (WGS) entry which is preliminary data.</text>
</comment>
<organism evidence="3 4">
    <name type="scientific">Miscanthus lutarioriparius</name>
    <dbReference type="NCBI Taxonomy" id="422564"/>
    <lineage>
        <taxon>Eukaryota</taxon>
        <taxon>Viridiplantae</taxon>
        <taxon>Streptophyta</taxon>
        <taxon>Embryophyta</taxon>
        <taxon>Tracheophyta</taxon>
        <taxon>Spermatophyta</taxon>
        <taxon>Magnoliopsida</taxon>
        <taxon>Liliopsida</taxon>
        <taxon>Poales</taxon>
        <taxon>Poaceae</taxon>
        <taxon>PACMAD clade</taxon>
        <taxon>Panicoideae</taxon>
        <taxon>Andropogonodae</taxon>
        <taxon>Andropogoneae</taxon>
        <taxon>Saccharinae</taxon>
        <taxon>Miscanthus</taxon>
    </lineage>
</organism>
<dbReference type="PANTHER" id="PTHR33115:SF43">
    <property type="entry name" value="BLE2 PROTEIN"/>
    <property type="match status" value="1"/>
</dbReference>
<feature type="region of interest" description="Disordered" evidence="1">
    <location>
        <begin position="618"/>
        <end position="643"/>
    </location>
</feature>
<dbReference type="InterPro" id="IPR016024">
    <property type="entry name" value="ARM-type_fold"/>
</dbReference>
<dbReference type="InterPro" id="IPR011989">
    <property type="entry name" value="ARM-like"/>
</dbReference>
<feature type="transmembrane region" description="Helical" evidence="2">
    <location>
        <begin position="282"/>
        <end position="301"/>
    </location>
</feature>
<keyword evidence="2" id="KW-0472">Membrane</keyword>
<accession>A0A811PRX4</accession>
<feature type="transmembrane region" description="Helical" evidence="2">
    <location>
        <begin position="439"/>
        <end position="463"/>
    </location>
</feature>
<gene>
    <name evidence="3" type="ORF">NCGR_LOCUS30231</name>
</gene>
<feature type="transmembrane region" description="Helical" evidence="2">
    <location>
        <begin position="146"/>
        <end position="169"/>
    </location>
</feature>
<evidence type="ECO:0000256" key="1">
    <source>
        <dbReference type="SAM" id="MobiDB-lite"/>
    </source>
</evidence>
<feature type="transmembrane region" description="Helical" evidence="2">
    <location>
        <begin position="378"/>
        <end position="396"/>
    </location>
</feature>
<dbReference type="AlphaFoldDB" id="A0A811PRX4"/>
<evidence type="ECO:0000313" key="3">
    <source>
        <dbReference type="EMBL" id="CAD6245950.1"/>
    </source>
</evidence>
<dbReference type="SUPFAM" id="SSF48371">
    <property type="entry name" value="ARM repeat"/>
    <property type="match status" value="1"/>
</dbReference>
<feature type="transmembrane region" description="Helical" evidence="2">
    <location>
        <begin position="53"/>
        <end position="74"/>
    </location>
</feature>
<protein>
    <recommendedName>
        <fullName evidence="5">BLE2 protein</fullName>
    </recommendedName>
</protein>
<evidence type="ECO:0008006" key="5">
    <source>
        <dbReference type="Google" id="ProtNLM"/>
    </source>
</evidence>
<feature type="compositionally biased region" description="Polar residues" evidence="1">
    <location>
        <begin position="619"/>
        <end position="637"/>
    </location>
</feature>
<feature type="transmembrane region" description="Helical" evidence="2">
    <location>
        <begin position="190"/>
        <end position="210"/>
    </location>
</feature>
<dbReference type="OrthoDB" id="685383at2759"/>
<keyword evidence="2" id="KW-1133">Transmembrane helix</keyword>
<keyword evidence="4" id="KW-1185">Reference proteome</keyword>
<keyword evidence="2" id="KW-0812">Transmembrane</keyword>
<reference evidence="3" key="1">
    <citation type="submission" date="2020-10" db="EMBL/GenBank/DDBJ databases">
        <authorList>
            <person name="Han B."/>
            <person name="Lu T."/>
            <person name="Zhao Q."/>
            <person name="Huang X."/>
            <person name="Zhao Y."/>
        </authorList>
    </citation>
    <scope>NUCLEOTIDE SEQUENCE</scope>
</reference>
<evidence type="ECO:0000313" key="4">
    <source>
        <dbReference type="Proteomes" id="UP000604825"/>
    </source>
</evidence>
<dbReference type="Proteomes" id="UP000604825">
    <property type="component" value="Unassembled WGS sequence"/>
</dbReference>
<name>A0A811PRX4_9POAL</name>
<feature type="transmembrane region" description="Helical" evidence="2">
    <location>
        <begin position="313"/>
        <end position="330"/>
    </location>
</feature>
<dbReference type="PANTHER" id="PTHR33115">
    <property type="entry name" value="ARM REPEAT SUPERFAMILY PROTEIN"/>
    <property type="match status" value="1"/>
</dbReference>
<feature type="transmembrane region" description="Helical" evidence="2">
    <location>
        <begin position="240"/>
        <end position="261"/>
    </location>
</feature>